<accession>A0A7S8FF03</accession>
<name>A0A7S8FF03_9BACT</name>
<dbReference type="KEGG" id="nkf:Nkreftii_002265"/>
<evidence type="ECO:0000313" key="9">
    <source>
        <dbReference type="Proteomes" id="UP000593737"/>
    </source>
</evidence>
<evidence type="ECO:0000256" key="2">
    <source>
        <dbReference type="ARBA" id="ARBA00006679"/>
    </source>
</evidence>
<dbReference type="GO" id="GO:0005886">
    <property type="term" value="C:plasma membrane"/>
    <property type="evidence" value="ECO:0007669"/>
    <property type="project" value="UniProtKB-SubCell"/>
</dbReference>
<keyword evidence="6 7" id="KW-0472">Membrane</keyword>
<feature type="transmembrane region" description="Helical" evidence="7">
    <location>
        <begin position="74"/>
        <end position="93"/>
    </location>
</feature>
<comment type="similarity">
    <text evidence="2">Belongs to the DoxX family.</text>
</comment>
<reference evidence="8 9" key="1">
    <citation type="journal article" date="2020" name="ISME J.">
        <title>Enrichment and physiological characterization of a novel comammox Nitrospira indicates ammonium inhibition of complete nitrification.</title>
        <authorList>
            <person name="Sakoula D."/>
            <person name="Koch H."/>
            <person name="Frank J."/>
            <person name="Jetten M.S.M."/>
            <person name="van Kessel M.A.H.J."/>
            <person name="Lucker S."/>
        </authorList>
    </citation>
    <scope>NUCLEOTIDE SEQUENCE [LARGE SCALE GENOMIC DNA]</scope>
    <source>
        <strain evidence="8">Comreactor17</strain>
    </source>
</reference>
<keyword evidence="5 7" id="KW-1133">Transmembrane helix</keyword>
<dbReference type="Pfam" id="PF07681">
    <property type="entry name" value="DoxX"/>
    <property type="match status" value="1"/>
</dbReference>
<evidence type="ECO:0000256" key="5">
    <source>
        <dbReference type="ARBA" id="ARBA00022989"/>
    </source>
</evidence>
<evidence type="ECO:0000313" key="8">
    <source>
        <dbReference type="EMBL" id="QPD04491.1"/>
    </source>
</evidence>
<evidence type="ECO:0000256" key="7">
    <source>
        <dbReference type="SAM" id="Phobius"/>
    </source>
</evidence>
<dbReference type="Proteomes" id="UP000593737">
    <property type="component" value="Chromosome"/>
</dbReference>
<evidence type="ECO:0000256" key="4">
    <source>
        <dbReference type="ARBA" id="ARBA00022692"/>
    </source>
</evidence>
<dbReference type="InterPro" id="IPR051907">
    <property type="entry name" value="DoxX-like_oxidoreductase"/>
</dbReference>
<dbReference type="PANTHER" id="PTHR33452">
    <property type="entry name" value="OXIDOREDUCTASE CATD-RELATED"/>
    <property type="match status" value="1"/>
</dbReference>
<feature type="transmembrane region" description="Helical" evidence="7">
    <location>
        <begin position="105"/>
        <end position="125"/>
    </location>
</feature>
<feature type="transmembrane region" description="Helical" evidence="7">
    <location>
        <begin position="7"/>
        <end position="29"/>
    </location>
</feature>
<sequence length="152" mass="16847">MNMSEPYLSLVGRILIGLIFVMSGINKILTPEATQQYMASHGLNTLTTALYVAAIMVEVGAGACLLVGYQTRRAASLLLFFMIPTTLLFHTNFDDQNQMIHFLKNLSMSGGLLYVMVYGAGPISLDVRERIRHPHRANVTDSSREARIGDRN</sequence>
<gene>
    <name evidence="8" type="ORF">Nkreftii_002265</name>
</gene>
<dbReference type="EMBL" id="CP047423">
    <property type="protein sequence ID" value="QPD04491.1"/>
    <property type="molecule type" value="Genomic_DNA"/>
</dbReference>
<protein>
    <submittedName>
        <fullName evidence="8">DoxX family protein</fullName>
    </submittedName>
</protein>
<dbReference type="InterPro" id="IPR032808">
    <property type="entry name" value="DoxX"/>
</dbReference>
<evidence type="ECO:0000256" key="3">
    <source>
        <dbReference type="ARBA" id="ARBA00022475"/>
    </source>
</evidence>
<dbReference type="PANTHER" id="PTHR33452:SF1">
    <property type="entry name" value="INNER MEMBRANE PROTEIN YPHA-RELATED"/>
    <property type="match status" value="1"/>
</dbReference>
<proteinExistence type="inferred from homology"/>
<evidence type="ECO:0000256" key="1">
    <source>
        <dbReference type="ARBA" id="ARBA00004651"/>
    </source>
</evidence>
<evidence type="ECO:0000256" key="6">
    <source>
        <dbReference type="ARBA" id="ARBA00023136"/>
    </source>
</evidence>
<keyword evidence="4 7" id="KW-0812">Transmembrane</keyword>
<organism evidence="8 9">
    <name type="scientific">Candidatus Nitrospira kreftii</name>
    <dbReference type="NCBI Taxonomy" id="2652173"/>
    <lineage>
        <taxon>Bacteria</taxon>
        <taxon>Pseudomonadati</taxon>
        <taxon>Nitrospirota</taxon>
        <taxon>Nitrospiria</taxon>
        <taxon>Nitrospirales</taxon>
        <taxon>Nitrospiraceae</taxon>
        <taxon>Nitrospira</taxon>
    </lineage>
</organism>
<dbReference type="AlphaFoldDB" id="A0A7S8FF03"/>
<comment type="subcellular location">
    <subcellularLocation>
        <location evidence="1">Cell membrane</location>
        <topology evidence="1">Multi-pass membrane protein</topology>
    </subcellularLocation>
</comment>
<feature type="transmembrane region" description="Helical" evidence="7">
    <location>
        <begin position="49"/>
        <end position="67"/>
    </location>
</feature>
<keyword evidence="3" id="KW-1003">Cell membrane</keyword>